<sequence>MKRIRIPPVSAAVSDYIVKAVMGNRSIILENSSIRMMQSNRVRREAWANISDEIFRKFKVHLSPLQIRNHFNNRRKKVLGADNLEKRYRLKTGGGISPLKEHEINKTQLNDEDLKMYNYYTSKTAHKGLKSADSLQLAKQEQPILDQDEFHDEDLRSIQSEENDTEAFEDEIDATTFDEDDEPDPHNVSLAQLRKLEAKRIKF</sequence>
<name>A0AA36GLD2_CYLNA</name>
<evidence type="ECO:0000313" key="2">
    <source>
        <dbReference type="Proteomes" id="UP001176961"/>
    </source>
</evidence>
<gene>
    <name evidence="1" type="ORF">CYNAS_LOCUS6209</name>
</gene>
<organism evidence="1 2">
    <name type="scientific">Cylicocyclus nassatus</name>
    <name type="common">Nematode worm</name>
    <dbReference type="NCBI Taxonomy" id="53992"/>
    <lineage>
        <taxon>Eukaryota</taxon>
        <taxon>Metazoa</taxon>
        <taxon>Ecdysozoa</taxon>
        <taxon>Nematoda</taxon>
        <taxon>Chromadorea</taxon>
        <taxon>Rhabditida</taxon>
        <taxon>Rhabditina</taxon>
        <taxon>Rhabditomorpha</taxon>
        <taxon>Strongyloidea</taxon>
        <taxon>Strongylidae</taxon>
        <taxon>Cylicocyclus</taxon>
    </lineage>
</organism>
<accession>A0AA36GLD2</accession>
<protein>
    <submittedName>
        <fullName evidence="1">Uncharacterized protein</fullName>
    </submittedName>
</protein>
<dbReference type="AlphaFoldDB" id="A0AA36GLD2"/>
<keyword evidence="2" id="KW-1185">Reference proteome</keyword>
<dbReference type="EMBL" id="CATQJL010000112">
    <property type="protein sequence ID" value="CAJ0594226.1"/>
    <property type="molecule type" value="Genomic_DNA"/>
</dbReference>
<evidence type="ECO:0000313" key="1">
    <source>
        <dbReference type="EMBL" id="CAJ0594226.1"/>
    </source>
</evidence>
<proteinExistence type="predicted"/>
<comment type="caution">
    <text evidence="1">The sequence shown here is derived from an EMBL/GenBank/DDBJ whole genome shotgun (WGS) entry which is preliminary data.</text>
</comment>
<dbReference type="Proteomes" id="UP001176961">
    <property type="component" value="Unassembled WGS sequence"/>
</dbReference>
<reference evidence="1" key="1">
    <citation type="submission" date="2023-07" db="EMBL/GenBank/DDBJ databases">
        <authorList>
            <consortium name="CYATHOMIX"/>
        </authorList>
    </citation>
    <scope>NUCLEOTIDE SEQUENCE</scope>
    <source>
        <strain evidence="1">N/A</strain>
    </source>
</reference>